<dbReference type="InterPro" id="IPR050330">
    <property type="entry name" value="Bact_OuterMem_StrucFunc"/>
</dbReference>
<organism evidence="8 9">
    <name type="scientific">Actinomadura viridis</name>
    <dbReference type="NCBI Taxonomy" id="58110"/>
    <lineage>
        <taxon>Bacteria</taxon>
        <taxon>Bacillati</taxon>
        <taxon>Actinomycetota</taxon>
        <taxon>Actinomycetes</taxon>
        <taxon>Streptosporangiales</taxon>
        <taxon>Thermomonosporaceae</taxon>
        <taxon>Actinomadura</taxon>
    </lineage>
</organism>
<name>A0A931GHB4_9ACTN</name>
<evidence type="ECO:0000313" key="9">
    <source>
        <dbReference type="Proteomes" id="UP000614047"/>
    </source>
</evidence>
<dbReference type="Pfam" id="PF00691">
    <property type="entry name" value="OmpA"/>
    <property type="match status" value="1"/>
</dbReference>
<accession>A0A931GHB4</accession>
<evidence type="ECO:0000256" key="4">
    <source>
        <dbReference type="PROSITE-ProRule" id="PRU00473"/>
    </source>
</evidence>
<sequence>MTAARAAVTAAALALAALALGVPGVASAVPGPPSDSDVPDAQLAESIRTLDLGPAVRGIDIAASVLPLESEETSGGRVTVRMSADVLFDFNQATLTDAARRRIGQLAPRLRGSTGTVEVAGHSDAIGAPAYNQALSTRRAEAVKAELVRLLGGSAGSRVQARGYGESKPVAPNEKDGKDDPEGRAKNRRVDVTFQKA</sequence>
<reference evidence="8" key="1">
    <citation type="submission" date="2020-11" db="EMBL/GenBank/DDBJ databases">
        <title>Sequencing the genomes of 1000 actinobacteria strains.</title>
        <authorList>
            <person name="Klenk H.-P."/>
        </authorList>
    </citation>
    <scope>NUCLEOTIDE SEQUENCE</scope>
    <source>
        <strain evidence="8">DSM 43175</strain>
    </source>
</reference>
<dbReference type="CDD" id="cd07185">
    <property type="entry name" value="OmpA_C-like"/>
    <property type="match status" value="1"/>
</dbReference>
<gene>
    <name evidence="8" type="ORF">IW256_001356</name>
</gene>
<dbReference type="AlphaFoldDB" id="A0A931GHB4"/>
<dbReference type="PRINTS" id="PR01021">
    <property type="entry name" value="OMPADOMAIN"/>
</dbReference>
<dbReference type="Proteomes" id="UP000614047">
    <property type="component" value="Unassembled WGS sequence"/>
</dbReference>
<feature type="domain" description="OmpA-like" evidence="7">
    <location>
        <begin position="75"/>
        <end position="197"/>
    </location>
</feature>
<dbReference type="PANTHER" id="PTHR30329">
    <property type="entry name" value="STATOR ELEMENT OF FLAGELLAR MOTOR COMPLEX"/>
    <property type="match status" value="1"/>
</dbReference>
<proteinExistence type="predicted"/>
<dbReference type="RefSeq" id="WP_197010135.1">
    <property type="nucleotide sequence ID" value="NZ_BAABES010000006.1"/>
</dbReference>
<dbReference type="GO" id="GO:0009279">
    <property type="term" value="C:cell outer membrane"/>
    <property type="evidence" value="ECO:0007669"/>
    <property type="project" value="UniProtKB-SubCell"/>
</dbReference>
<keyword evidence="9" id="KW-1185">Reference proteome</keyword>
<evidence type="ECO:0000259" key="7">
    <source>
        <dbReference type="PROSITE" id="PS51123"/>
    </source>
</evidence>
<evidence type="ECO:0000256" key="3">
    <source>
        <dbReference type="ARBA" id="ARBA00023237"/>
    </source>
</evidence>
<dbReference type="EMBL" id="JADOUA010000001">
    <property type="protein sequence ID" value="MBG6087243.1"/>
    <property type="molecule type" value="Genomic_DNA"/>
</dbReference>
<evidence type="ECO:0000256" key="2">
    <source>
        <dbReference type="ARBA" id="ARBA00023136"/>
    </source>
</evidence>
<feature type="region of interest" description="Disordered" evidence="5">
    <location>
        <begin position="156"/>
        <end position="197"/>
    </location>
</feature>
<evidence type="ECO:0000256" key="6">
    <source>
        <dbReference type="SAM" id="SignalP"/>
    </source>
</evidence>
<dbReference type="SUPFAM" id="SSF103088">
    <property type="entry name" value="OmpA-like"/>
    <property type="match status" value="1"/>
</dbReference>
<evidence type="ECO:0000256" key="5">
    <source>
        <dbReference type="SAM" id="MobiDB-lite"/>
    </source>
</evidence>
<evidence type="ECO:0000256" key="1">
    <source>
        <dbReference type="ARBA" id="ARBA00004442"/>
    </source>
</evidence>
<feature type="compositionally biased region" description="Basic and acidic residues" evidence="5">
    <location>
        <begin position="173"/>
        <end position="191"/>
    </location>
</feature>
<feature type="signal peptide" evidence="6">
    <location>
        <begin position="1"/>
        <end position="28"/>
    </location>
</feature>
<dbReference type="InterPro" id="IPR036737">
    <property type="entry name" value="OmpA-like_sf"/>
</dbReference>
<feature type="chain" id="PRO_5037150584" evidence="6">
    <location>
        <begin position="29"/>
        <end position="197"/>
    </location>
</feature>
<dbReference type="Gene3D" id="3.30.1330.60">
    <property type="entry name" value="OmpA-like domain"/>
    <property type="match status" value="1"/>
</dbReference>
<keyword evidence="2 4" id="KW-0472">Membrane</keyword>
<comment type="subcellular location">
    <subcellularLocation>
        <location evidence="1">Cell outer membrane</location>
    </subcellularLocation>
</comment>
<evidence type="ECO:0000313" key="8">
    <source>
        <dbReference type="EMBL" id="MBG6087243.1"/>
    </source>
</evidence>
<protein>
    <submittedName>
        <fullName evidence="8">Outer membrane protein OmpA-like peptidoglycan-associated protein</fullName>
    </submittedName>
</protein>
<dbReference type="InterPro" id="IPR006665">
    <property type="entry name" value="OmpA-like"/>
</dbReference>
<dbReference type="PANTHER" id="PTHR30329:SF21">
    <property type="entry name" value="LIPOPROTEIN YIAD-RELATED"/>
    <property type="match status" value="1"/>
</dbReference>
<keyword evidence="3" id="KW-0998">Cell outer membrane</keyword>
<comment type="caution">
    <text evidence="8">The sequence shown here is derived from an EMBL/GenBank/DDBJ whole genome shotgun (WGS) entry which is preliminary data.</text>
</comment>
<keyword evidence="6" id="KW-0732">Signal</keyword>
<dbReference type="PROSITE" id="PS51123">
    <property type="entry name" value="OMPA_2"/>
    <property type="match status" value="1"/>
</dbReference>
<dbReference type="InterPro" id="IPR006664">
    <property type="entry name" value="OMP_bac"/>
</dbReference>